<keyword evidence="7" id="KW-1185">Reference proteome</keyword>
<dbReference type="NCBIfam" id="NF000989">
    <property type="entry name" value="PRK00103.2-3"/>
    <property type="match status" value="1"/>
</dbReference>
<dbReference type="EC" id="2.1.1.177" evidence="5"/>
<proteinExistence type="inferred from homology"/>
<evidence type="ECO:0000256" key="1">
    <source>
        <dbReference type="ARBA" id="ARBA00022603"/>
    </source>
</evidence>
<dbReference type="SUPFAM" id="SSF75217">
    <property type="entry name" value="alpha/beta knot"/>
    <property type="match status" value="1"/>
</dbReference>
<comment type="subcellular location">
    <subcellularLocation>
        <location evidence="5">Cytoplasm</location>
    </subcellularLocation>
</comment>
<comment type="catalytic activity">
    <reaction evidence="5">
        <text>pseudouridine(1915) in 23S rRNA + S-adenosyl-L-methionine = N(3)-methylpseudouridine(1915) in 23S rRNA + S-adenosyl-L-homocysteine + H(+)</text>
        <dbReference type="Rhea" id="RHEA:42752"/>
        <dbReference type="Rhea" id="RHEA-COMP:10221"/>
        <dbReference type="Rhea" id="RHEA-COMP:10222"/>
        <dbReference type="ChEBI" id="CHEBI:15378"/>
        <dbReference type="ChEBI" id="CHEBI:57856"/>
        <dbReference type="ChEBI" id="CHEBI:59789"/>
        <dbReference type="ChEBI" id="CHEBI:65314"/>
        <dbReference type="ChEBI" id="CHEBI:74486"/>
        <dbReference type="EC" id="2.1.1.177"/>
    </reaction>
</comment>
<feature type="binding site" evidence="5">
    <location>
        <begin position="127"/>
        <end position="132"/>
    </location>
    <ligand>
        <name>S-adenosyl-L-methionine</name>
        <dbReference type="ChEBI" id="CHEBI:59789"/>
    </ligand>
</feature>
<dbReference type="PANTHER" id="PTHR33603">
    <property type="entry name" value="METHYLTRANSFERASE"/>
    <property type="match status" value="1"/>
</dbReference>
<dbReference type="InterPro" id="IPR003742">
    <property type="entry name" value="RlmH-like"/>
</dbReference>
<comment type="similarity">
    <text evidence="4 5">Belongs to the RNA methyltransferase RlmH family.</text>
</comment>
<dbReference type="InterPro" id="IPR029028">
    <property type="entry name" value="Alpha/beta_knot_MTases"/>
</dbReference>
<evidence type="ECO:0000256" key="3">
    <source>
        <dbReference type="ARBA" id="ARBA00022691"/>
    </source>
</evidence>
<dbReference type="NCBIfam" id="NF000991">
    <property type="entry name" value="PRK00103.2-5"/>
    <property type="match status" value="1"/>
</dbReference>
<dbReference type="PANTHER" id="PTHR33603:SF1">
    <property type="entry name" value="RIBOSOMAL RNA LARGE SUBUNIT METHYLTRANSFERASE H"/>
    <property type="match status" value="1"/>
</dbReference>
<comment type="function">
    <text evidence="5">Specifically methylates the pseudouridine at position 1915 (m3Psi1915) in 23S rRNA.</text>
</comment>
<keyword evidence="3 5" id="KW-0949">S-adenosyl-L-methionine</keyword>
<protein>
    <recommendedName>
        <fullName evidence="5">Ribosomal RNA large subunit methyltransferase H</fullName>
        <ecNumber evidence="5">2.1.1.177</ecNumber>
    </recommendedName>
    <alternativeName>
        <fullName evidence="5">23S rRNA (pseudouridine1915-N3)-methyltransferase</fullName>
    </alternativeName>
    <alternativeName>
        <fullName evidence="5">23S rRNA m3Psi1915 methyltransferase</fullName>
    </alternativeName>
    <alternativeName>
        <fullName evidence="5">rRNA (pseudouridine-N3-)-methyltransferase RlmH</fullName>
    </alternativeName>
</protein>
<evidence type="ECO:0000256" key="2">
    <source>
        <dbReference type="ARBA" id="ARBA00022679"/>
    </source>
</evidence>
<dbReference type="HAMAP" id="MF_00658">
    <property type="entry name" value="23SrRNA_methyltr_H"/>
    <property type="match status" value="1"/>
</dbReference>
<dbReference type="CDD" id="cd18081">
    <property type="entry name" value="RlmH-like"/>
    <property type="match status" value="1"/>
</dbReference>
<keyword evidence="5" id="KW-0963">Cytoplasm</keyword>
<dbReference type="PIRSF" id="PIRSF004505">
    <property type="entry name" value="MT_bac"/>
    <property type="match status" value="1"/>
</dbReference>
<dbReference type="InterPro" id="IPR029026">
    <property type="entry name" value="tRNA_m1G_MTases_N"/>
</dbReference>
<accession>A0ABY6IPZ2</accession>
<gene>
    <name evidence="5 6" type="primary">rlmH</name>
    <name evidence="6" type="ORF">OF122_01340</name>
</gene>
<organism evidence="6 7">
    <name type="scientific">Pelagibacterium flavum</name>
    <dbReference type="NCBI Taxonomy" id="2984530"/>
    <lineage>
        <taxon>Bacteria</taxon>
        <taxon>Pseudomonadati</taxon>
        <taxon>Pseudomonadota</taxon>
        <taxon>Alphaproteobacteria</taxon>
        <taxon>Hyphomicrobiales</taxon>
        <taxon>Devosiaceae</taxon>
        <taxon>Pelagibacterium</taxon>
    </lineage>
</organism>
<evidence type="ECO:0000313" key="7">
    <source>
        <dbReference type="Proteomes" id="UP001163882"/>
    </source>
</evidence>
<keyword evidence="5" id="KW-0698">rRNA processing</keyword>
<dbReference type="Proteomes" id="UP001163882">
    <property type="component" value="Chromosome"/>
</dbReference>
<name>A0ABY6IPZ2_9HYPH</name>
<dbReference type="RefSeq" id="WP_264226097.1">
    <property type="nucleotide sequence ID" value="NZ_CP107716.1"/>
</dbReference>
<dbReference type="Gene3D" id="3.40.1280.10">
    <property type="match status" value="1"/>
</dbReference>
<sequence>MRVLIVAVGRMKAGPERDLVTRYIDRAIASGRPLGLADFSVVELVESRASSADARKGEEARAIRSAIPEKSVVVALDERGKSIPSDDFARRMSDWRDVGKQALVVLIGGADGLAAELRDRADLVLSFSAMTWPHQLVRIMAAEQLYRVTTILSGHPYHRGD</sequence>
<evidence type="ECO:0000256" key="5">
    <source>
        <dbReference type="HAMAP-Rule" id="MF_00658"/>
    </source>
</evidence>
<dbReference type="Pfam" id="PF02590">
    <property type="entry name" value="SPOUT_MTase"/>
    <property type="match status" value="1"/>
</dbReference>
<comment type="subunit">
    <text evidence="5">Homodimer.</text>
</comment>
<feature type="binding site" evidence="5">
    <location>
        <position position="108"/>
    </location>
    <ligand>
        <name>S-adenosyl-L-methionine</name>
        <dbReference type="ChEBI" id="CHEBI:59789"/>
    </ligand>
</feature>
<keyword evidence="1 5" id="KW-0489">Methyltransferase</keyword>
<dbReference type="EMBL" id="CP107716">
    <property type="protein sequence ID" value="UYQ72464.1"/>
    <property type="molecule type" value="Genomic_DNA"/>
</dbReference>
<evidence type="ECO:0000313" key="6">
    <source>
        <dbReference type="EMBL" id="UYQ72464.1"/>
    </source>
</evidence>
<feature type="binding site" evidence="5">
    <location>
        <position position="76"/>
    </location>
    <ligand>
        <name>S-adenosyl-L-methionine</name>
        <dbReference type="ChEBI" id="CHEBI:59789"/>
    </ligand>
</feature>
<keyword evidence="2 5" id="KW-0808">Transferase</keyword>
<evidence type="ECO:0000256" key="4">
    <source>
        <dbReference type="ARBA" id="ARBA00038303"/>
    </source>
</evidence>
<reference evidence="6" key="1">
    <citation type="submission" date="2022-10" db="EMBL/GenBank/DDBJ databases">
        <title>YIM 151497 complete genome.</title>
        <authorList>
            <person name="Chen X."/>
        </authorList>
    </citation>
    <scope>NUCLEOTIDE SEQUENCE</scope>
    <source>
        <strain evidence="6">YIM 151497</strain>
    </source>
</reference>